<dbReference type="Proteomes" id="UP001139722">
    <property type="component" value="Unassembled WGS sequence"/>
</dbReference>
<dbReference type="RefSeq" id="WP_156998204.1">
    <property type="nucleotide sequence ID" value="NZ_BAAANU010000007.1"/>
</dbReference>
<dbReference type="GO" id="GO:0004497">
    <property type="term" value="F:monooxygenase activity"/>
    <property type="evidence" value="ECO:0007669"/>
    <property type="project" value="UniProtKB-KW"/>
</dbReference>
<keyword evidence="2" id="KW-0503">Monooxygenase</keyword>
<dbReference type="OrthoDB" id="7054907at2"/>
<comment type="caution">
    <text evidence="2">The sequence shown here is derived from an EMBL/GenBank/DDBJ whole genome shotgun (WGS) entry which is preliminary data.</text>
</comment>
<reference evidence="2" key="1">
    <citation type="submission" date="2022-06" db="EMBL/GenBank/DDBJ databases">
        <title>Sequencing the genomes of 1000 actinobacteria strains.</title>
        <authorList>
            <person name="Klenk H.-P."/>
        </authorList>
    </citation>
    <scope>NUCLEOTIDE SEQUENCE</scope>
    <source>
        <strain evidence="2">DSM 22016</strain>
    </source>
</reference>
<gene>
    <name evidence="2" type="ORF">BJ978_001347</name>
</gene>
<keyword evidence="3" id="KW-1185">Reference proteome</keyword>
<keyword evidence="2" id="KW-0560">Oxidoreductase</keyword>
<dbReference type="InterPro" id="IPR011251">
    <property type="entry name" value="Luciferase-like_dom"/>
</dbReference>
<organism evidence="2 3">
    <name type="scientific">Agromyces terreus</name>
    <dbReference type="NCBI Taxonomy" id="424795"/>
    <lineage>
        <taxon>Bacteria</taxon>
        <taxon>Bacillati</taxon>
        <taxon>Actinomycetota</taxon>
        <taxon>Actinomycetes</taxon>
        <taxon>Micrococcales</taxon>
        <taxon>Microbacteriaceae</taxon>
        <taxon>Agromyces</taxon>
    </lineage>
</organism>
<dbReference type="SUPFAM" id="SSF51679">
    <property type="entry name" value="Bacterial luciferase-like"/>
    <property type="match status" value="1"/>
</dbReference>
<proteinExistence type="predicted"/>
<name>A0A9X2H018_9MICO</name>
<dbReference type="Pfam" id="PF00296">
    <property type="entry name" value="Bac_luciferase"/>
    <property type="match status" value="1"/>
</dbReference>
<dbReference type="GO" id="GO:0016705">
    <property type="term" value="F:oxidoreductase activity, acting on paired donors, with incorporation or reduction of molecular oxygen"/>
    <property type="evidence" value="ECO:0007669"/>
    <property type="project" value="InterPro"/>
</dbReference>
<evidence type="ECO:0000313" key="2">
    <source>
        <dbReference type="EMBL" id="MCP2370671.1"/>
    </source>
</evidence>
<sequence>MTPTVSIGLMGTTPADVLRRLAPRVEQLGFGALWLNDVPGGDSLTGLRATAEVTGSLRLATGVIPVDRRPAASLDLSGLPPARTSLGIGSGAAAKPLGLVRDAVRALRERTSAEIVVGALGPRMRRMAAEESDGVLLNWLTPDAAGIAMRELDADAAAALRSGVRGVLYIRTIIEPAARAQLETEASKYGSFPSYAANFARLGFEAIDATIDDAEGLAAYLREPAGVDGERAPDEIVLRAITPNSTLRELESFVEHAAGWIRAD</sequence>
<accession>A0A9X2H018</accession>
<evidence type="ECO:0000313" key="3">
    <source>
        <dbReference type="Proteomes" id="UP001139722"/>
    </source>
</evidence>
<dbReference type="Gene3D" id="3.20.20.30">
    <property type="entry name" value="Luciferase-like domain"/>
    <property type="match status" value="2"/>
</dbReference>
<dbReference type="InterPro" id="IPR036661">
    <property type="entry name" value="Luciferase-like_sf"/>
</dbReference>
<evidence type="ECO:0000259" key="1">
    <source>
        <dbReference type="Pfam" id="PF00296"/>
    </source>
</evidence>
<dbReference type="AlphaFoldDB" id="A0A9X2H018"/>
<dbReference type="EMBL" id="JAMZDY010000001">
    <property type="protein sequence ID" value="MCP2370671.1"/>
    <property type="molecule type" value="Genomic_DNA"/>
</dbReference>
<protein>
    <submittedName>
        <fullName evidence="2">Alkanesulfonate monooxygenase SsuD/methylene tetrahydromethanopterin reductase-like flavin-dependent oxidoreductase (Luciferase family)</fullName>
    </submittedName>
</protein>
<feature type="domain" description="Luciferase-like" evidence="1">
    <location>
        <begin position="115"/>
        <end position="220"/>
    </location>
</feature>